<proteinExistence type="predicted"/>
<evidence type="ECO:0000313" key="1">
    <source>
        <dbReference type="EMBL" id="MBW46722.1"/>
    </source>
</evidence>
<organism evidence="1">
    <name type="scientific">Anopheles triannulatus</name>
    <dbReference type="NCBI Taxonomy" id="58253"/>
    <lineage>
        <taxon>Eukaryota</taxon>
        <taxon>Metazoa</taxon>
        <taxon>Ecdysozoa</taxon>
        <taxon>Arthropoda</taxon>
        <taxon>Hexapoda</taxon>
        <taxon>Insecta</taxon>
        <taxon>Pterygota</taxon>
        <taxon>Neoptera</taxon>
        <taxon>Endopterygota</taxon>
        <taxon>Diptera</taxon>
        <taxon>Nematocera</taxon>
        <taxon>Culicoidea</taxon>
        <taxon>Culicidae</taxon>
        <taxon>Anophelinae</taxon>
        <taxon>Anopheles</taxon>
    </lineage>
</organism>
<dbReference type="EMBL" id="GGFK01013401">
    <property type="protein sequence ID" value="MBW46722.1"/>
    <property type="molecule type" value="Transcribed_RNA"/>
</dbReference>
<protein>
    <submittedName>
        <fullName evidence="1">Putative secreted protein</fullName>
    </submittedName>
</protein>
<sequence>MSSSSVFTACGSVVVAAGEAGVADGCCCDGSPGACGALSEVRGSPRACSCFLSSSRVFTSGCQTERSAPLDLILRTLAACSSTAFWASFKLFGALFAEAADLGAALPDCCCCCWPPYFCFSSARRESSILENSTAGFPIRCPLGSTVLSSGLSALI</sequence>
<accession>A0A2M4B179</accession>
<name>A0A2M4B179_9DIPT</name>
<dbReference type="AlphaFoldDB" id="A0A2M4B179"/>
<reference evidence="1" key="1">
    <citation type="submission" date="2018-01" db="EMBL/GenBank/DDBJ databases">
        <title>An insight into the sialome of Amazonian anophelines.</title>
        <authorList>
            <person name="Ribeiro J.M."/>
            <person name="Scarpassa V."/>
            <person name="Calvo E."/>
        </authorList>
    </citation>
    <scope>NUCLEOTIDE SEQUENCE</scope>
    <source>
        <tissue evidence="1">Salivary glands</tissue>
    </source>
</reference>